<reference evidence="3" key="1">
    <citation type="submission" date="2017-09" db="EMBL/GenBank/DDBJ databases">
        <title>Depth-based differentiation of microbial function through sediment-hosted aquifers and enrichment of novel symbionts in the deep terrestrial subsurface.</title>
        <authorList>
            <person name="Probst A.J."/>
            <person name="Ladd B."/>
            <person name="Jarett J.K."/>
            <person name="Geller-Mcgrath D.E."/>
            <person name="Sieber C.M.K."/>
            <person name="Emerson J.B."/>
            <person name="Anantharaman K."/>
            <person name="Thomas B.C."/>
            <person name="Malmstrom R."/>
            <person name="Stieglmeier M."/>
            <person name="Klingl A."/>
            <person name="Woyke T."/>
            <person name="Ryan C.M."/>
            <person name="Banfield J.F."/>
        </authorList>
    </citation>
    <scope>NUCLEOTIDE SEQUENCE [LARGE SCALE GENOMIC DNA]</scope>
</reference>
<dbReference type="EMBL" id="PFBO01000061">
    <property type="protein sequence ID" value="PIT90476.1"/>
    <property type="molecule type" value="Genomic_DNA"/>
</dbReference>
<organism evidence="2 3">
    <name type="scientific">Candidatus Komeilibacteria bacterium CG10_big_fil_rev_8_21_14_0_10_41_13</name>
    <dbReference type="NCBI Taxonomy" id="1974476"/>
    <lineage>
        <taxon>Bacteria</taxon>
        <taxon>Candidatus Komeiliibacteriota</taxon>
    </lineage>
</organism>
<dbReference type="PANTHER" id="PTHR34387">
    <property type="entry name" value="SLR1258 PROTEIN"/>
    <property type="match status" value="1"/>
</dbReference>
<proteinExistence type="predicted"/>
<accession>A0A2M6WCF8</accession>
<keyword evidence="1" id="KW-0472">Membrane</keyword>
<evidence type="ECO:0000313" key="2">
    <source>
        <dbReference type="EMBL" id="PIT90476.1"/>
    </source>
</evidence>
<dbReference type="Pfam" id="PF04402">
    <property type="entry name" value="SIMPL"/>
    <property type="match status" value="1"/>
</dbReference>
<feature type="transmembrane region" description="Helical" evidence="1">
    <location>
        <begin position="12"/>
        <end position="33"/>
    </location>
</feature>
<keyword evidence="1" id="KW-1133">Transmembrane helix</keyword>
<gene>
    <name evidence="2" type="ORF">COU22_01965</name>
</gene>
<feature type="non-terminal residue" evidence="2">
    <location>
        <position position="164"/>
    </location>
</feature>
<dbReference type="GO" id="GO:0006974">
    <property type="term" value="P:DNA damage response"/>
    <property type="evidence" value="ECO:0007669"/>
    <property type="project" value="TreeGrafter"/>
</dbReference>
<evidence type="ECO:0000313" key="3">
    <source>
        <dbReference type="Proteomes" id="UP000230543"/>
    </source>
</evidence>
<protein>
    <recommendedName>
        <fullName evidence="4">DUF541 domain-containing protein</fullName>
    </recommendedName>
</protein>
<dbReference type="Proteomes" id="UP000230543">
    <property type="component" value="Unassembled WGS sequence"/>
</dbReference>
<dbReference type="InterPro" id="IPR007497">
    <property type="entry name" value="SIMPL/DUF541"/>
</dbReference>
<sequence length="164" mass="18196">MENSTNSSYLKIKHLIVLLVVAGLIAMGIISLIRERIVNPYRYQISFTAEGTAFIKPDIAQITLGVKTERQPKAVDAVKENTKMMNEIISVIKEQGVEEKDIKTTSYNLNPAYDYEPQSGRSVLRGYEIYQNVTVKIRDLDKIGAIIEASTGAGANQVGNINFT</sequence>
<dbReference type="Gene3D" id="3.30.70.2970">
    <property type="entry name" value="Protein of unknown function (DUF541), domain 2"/>
    <property type="match status" value="1"/>
</dbReference>
<dbReference type="InterPro" id="IPR052022">
    <property type="entry name" value="26kDa_periplasmic_antigen"/>
</dbReference>
<evidence type="ECO:0008006" key="4">
    <source>
        <dbReference type="Google" id="ProtNLM"/>
    </source>
</evidence>
<dbReference type="AlphaFoldDB" id="A0A2M6WCF8"/>
<comment type="caution">
    <text evidence="2">The sequence shown here is derived from an EMBL/GenBank/DDBJ whole genome shotgun (WGS) entry which is preliminary data.</text>
</comment>
<keyword evidence="1" id="KW-0812">Transmembrane</keyword>
<dbReference type="PANTHER" id="PTHR34387:SF2">
    <property type="entry name" value="SLR1258 PROTEIN"/>
    <property type="match status" value="1"/>
</dbReference>
<evidence type="ECO:0000256" key="1">
    <source>
        <dbReference type="SAM" id="Phobius"/>
    </source>
</evidence>
<name>A0A2M6WCF8_9BACT</name>